<keyword evidence="2" id="KW-1185">Reference proteome</keyword>
<name>A0ACB7UZS1_DIOAL</name>
<accession>A0ACB7UZS1</accession>
<organism evidence="1 2">
    <name type="scientific">Dioscorea alata</name>
    <name type="common">Purple yam</name>
    <dbReference type="NCBI Taxonomy" id="55571"/>
    <lineage>
        <taxon>Eukaryota</taxon>
        <taxon>Viridiplantae</taxon>
        <taxon>Streptophyta</taxon>
        <taxon>Embryophyta</taxon>
        <taxon>Tracheophyta</taxon>
        <taxon>Spermatophyta</taxon>
        <taxon>Magnoliopsida</taxon>
        <taxon>Liliopsida</taxon>
        <taxon>Dioscoreales</taxon>
        <taxon>Dioscoreaceae</taxon>
        <taxon>Dioscorea</taxon>
    </lineage>
</organism>
<dbReference type="Proteomes" id="UP000827976">
    <property type="component" value="Chromosome 13"/>
</dbReference>
<protein>
    <submittedName>
        <fullName evidence="1">Bifunctional inhibitor/lipid-transfer protein/seed storage 2S albumin protein</fullName>
    </submittedName>
</protein>
<comment type="caution">
    <text evidence="1">The sequence shown here is derived from an EMBL/GenBank/DDBJ whole genome shotgun (WGS) entry which is preliminary data.</text>
</comment>
<gene>
    <name evidence="1" type="ORF">IHE45_13G087000</name>
</gene>
<sequence length="167" mass="17209">MTTKNSYQIVLIAIFVAVLSTGSSAQSLSSCLPDLTTLQPCLSYITGNESSPSNSCCSPLALVVKSEVQCLCLLVNANTTSFGNINRTRALDLPSICNIQTPSLSICNSTEAPSPSPSSSNAPSPTSSNTPSGGGTSTTPTPDTGSSFATKIPLALIFSLSFIALYY</sequence>
<evidence type="ECO:0000313" key="1">
    <source>
        <dbReference type="EMBL" id="KAH7666218.1"/>
    </source>
</evidence>
<reference evidence="2" key="1">
    <citation type="journal article" date="2022" name="Nat. Commun.">
        <title>Chromosome evolution and the genetic basis of agronomically important traits in greater yam.</title>
        <authorList>
            <person name="Bredeson J.V."/>
            <person name="Lyons J.B."/>
            <person name="Oniyinde I.O."/>
            <person name="Okereke N.R."/>
            <person name="Kolade O."/>
            <person name="Nnabue I."/>
            <person name="Nwadili C.O."/>
            <person name="Hribova E."/>
            <person name="Parker M."/>
            <person name="Nwogha J."/>
            <person name="Shu S."/>
            <person name="Carlson J."/>
            <person name="Kariba R."/>
            <person name="Muthemba S."/>
            <person name="Knop K."/>
            <person name="Barton G.J."/>
            <person name="Sherwood A.V."/>
            <person name="Lopez-Montes A."/>
            <person name="Asiedu R."/>
            <person name="Jamnadass R."/>
            <person name="Muchugi A."/>
            <person name="Goodstein D."/>
            <person name="Egesi C.N."/>
            <person name="Featherston J."/>
            <person name="Asfaw A."/>
            <person name="Simpson G.G."/>
            <person name="Dolezel J."/>
            <person name="Hendre P.S."/>
            <person name="Van Deynze A."/>
            <person name="Kumar P.L."/>
            <person name="Obidiegwu J.E."/>
            <person name="Bhattacharjee R."/>
            <person name="Rokhsar D.S."/>
        </authorList>
    </citation>
    <scope>NUCLEOTIDE SEQUENCE [LARGE SCALE GENOMIC DNA]</scope>
    <source>
        <strain evidence="2">cv. TDa95/00328</strain>
    </source>
</reference>
<dbReference type="EMBL" id="CM037023">
    <property type="protein sequence ID" value="KAH7666218.1"/>
    <property type="molecule type" value="Genomic_DNA"/>
</dbReference>
<proteinExistence type="predicted"/>
<evidence type="ECO:0000313" key="2">
    <source>
        <dbReference type="Proteomes" id="UP000827976"/>
    </source>
</evidence>